<dbReference type="HAMAP" id="MF_01520">
    <property type="entry name" value="IspDF"/>
    <property type="match status" value="1"/>
</dbReference>
<evidence type="ECO:0000256" key="6">
    <source>
        <dbReference type="ARBA" id="ARBA00022723"/>
    </source>
</evidence>
<dbReference type="GO" id="GO:0008685">
    <property type="term" value="F:2-C-methyl-D-erythritol 2,4-cyclodiphosphate synthase activity"/>
    <property type="evidence" value="ECO:0007669"/>
    <property type="project" value="UniProtKB-UniRule"/>
</dbReference>
<dbReference type="InterPro" id="IPR018294">
    <property type="entry name" value="ISPD_synthase_CS"/>
</dbReference>
<keyword evidence="9 10" id="KW-0511">Multifunctional enzyme</keyword>
<evidence type="ECO:0000256" key="8">
    <source>
        <dbReference type="ARBA" id="ARBA00023239"/>
    </source>
</evidence>
<evidence type="ECO:0000313" key="13">
    <source>
        <dbReference type="Proteomes" id="UP000279470"/>
    </source>
</evidence>
<protein>
    <recommendedName>
        <fullName evidence="10">Bifunctional enzyme IspD/IspF</fullName>
    </recommendedName>
    <domain>
        <recommendedName>
            <fullName evidence="10">2-C-methyl-D-erythritol 4-phosphate cytidylyltransferase</fullName>
            <ecNumber evidence="10">2.7.7.60</ecNumber>
        </recommendedName>
        <alternativeName>
            <fullName evidence="10">4-diphosphocytidyl-2C-methyl-D-erythritol synthase</fullName>
        </alternativeName>
        <alternativeName>
            <fullName evidence="10">MEP cytidylyltransferase</fullName>
            <shortName evidence="10">MCT</shortName>
        </alternativeName>
    </domain>
    <domain>
        <recommendedName>
            <fullName evidence="10">2-C-methyl-D-erythritol 2,4-cyclodiphosphate synthase</fullName>
            <shortName evidence="10">MECDP-synthase</shortName>
            <shortName evidence="10">MECPP-synthase</shortName>
            <shortName evidence="10">MECPS</shortName>
            <ecNumber evidence="10">4.6.1.12</ecNumber>
        </recommendedName>
    </domain>
</protein>
<dbReference type="HAMAP" id="MF_00107">
    <property type="entry name" value="IspF"/>
    <property type="match status" value="1"/>
</dbReference>
<dbReference type="InterPro" id="IPR001228">
    <property type="entry name" value="IspD"/>
</dbReference>
<evidence type="ECO:0000256" key="1">
    <source>
        <dbReference type="ARBA" id="ARBA00001282"/>
    </source>
</evidence>
<comment type="caution">
    <text evidence="10">Lacks conserved residue(s) required for the propagation of feature annotation.</text>
</comment>
<dbReference type="InterPro" id="IPR036571">
    <property type="entry name" value="MECDP_synthase_sf"/>
</dbReference>
<evidence type="ECO:0000256" key="5">
    <source>
        <dbReference type="ARBA" id="ARBA00022695"/>
    </source>
</evidence>
<feature type="site" description="Positions MEP for the nucleophilic attack" evidence="10">
    <location>
        <position position="151"/>
    </location>
</feature>
<comment type="caution">
    <text evidence="12">The sequence shown here is derived from an EMBL/GenBank/DDBJ whole genome shotgun (WGS) entry which is preliminary data.</text>
</comment>
<evidence type="ECO:0000256" key="4">
    <source>
        <dbReference type="ARBA" id="ARBA00022679"/>
    </source>
</evidence>
<dbReference type="InterPro" id="IPR003526">
    <property type="entry name" value="MECDP_synthase"/>
</dbReference>
<dbReference type="CDD" id="cd02516">
    <property type="entry name" value="CDP-ME_synthetase"/>
    <property type="match status" value="1"/>
</dbReference>
<feature type="region of interest" description="2-C-methyl-D-erythritol 2,4-cyclodiphosphate synthase" evidence="10">
    <location>
        <begin position="225"/>
        <end position="383"/>
    </location>
</feature>
<feature type="site" description="Transition state stabilizer" evidence="10">
    <location>
        <position position="15"/>
    </location>
</feature>
<comment type="pathway">
    <text evidence="2 10">Isoprenoid biosynthesis; isopentenyl diphosphate biosynthesis via DXP pathway; isopentenyl diphosphate from 1-deoxy-D-xylulose 5-phosphate: step 2/6.</text>
</comment>
<evidence type="ECO:0000259" key="11">
    <source>
        <dbReference type="Pfam" id="PF02542"/>
    </source>
</evidence>
<dbReference type="CDD" id="cd00554">
    <property type="entry name" value="MECDP_synthase"/>
    <property type="match status" value="1"/>
</dbReference>
<dbReference type="GO" id="GO:0016114">
    <property type="term" value="P:terpenoid biosynthetic process"/>
    <property type="evidence" value="ECO:0007669"/>
    <property type="project" value="InterPro"/>
</dbReference>
<feature type="site" description="Transition state stabilizer" evidence="10">
    <location>
        <position position="360"/>
    </location>
</feature>
<dbReference type="Pfam" id="PF02542">
    <property type="entry name" value="YgbB"/>
    <property type="match status" value="1"/>
</dbReference>
<comment type="similarity">
    <text evidence="10">In the N-terminal section; belongs to the IspD/TarI cytidylyltransferase family. IspD subfamily.</text>
</comment>
<dbReference type="EC" id="4.6.1.12" evidence="10"/>
<evidence type="ECO:0000313" key="12">
    <source>
        <dbReference type="EMBL" id="RST69952.1"/>
    </source>
</evidence>
<organism evidence="12 13">
    <name type="scientific">Candidatus Aquarickettsia rohweri</name>
    <dbReference type="NCBI Taxonomy" id="2602574"/>
    <lineage>
        <taxon>Bacteria</taxon>
        <taxon>Pseudomonadati</taxon>
        <taxon>Pseudomonadota</taxon>
        <taxon>Alphaproteobacteria</taxon>
        <taxon>Rickettsiales</taxon>
        <taxon>Candidatus Midichloriaceae</taxon>
        <taxon>Candidatus Aquarickettsia</taxon>
    </lineage>
</organism>
<evidence type="ECO:0000256" key="9">
    <source>
        <dbReference type="ARBA" id="ARBA00023268"/>
    </source>
</evidence>
<dbReference type="PROSITE" id="PS01295">
    <property type="entry name" value="ISPD"/>
    <property type="match status" value="1"/>
</dbReference>
<feature type="domain" description="2-C-methyl-D-erythritol 2,4-cyclodiphosphate synthase" evidence="11">
    <location>
        <begin position="225"/>
        <end position="381"/>
    </location>
</feature>
<gene>
    <name evidence="12" type="primary">ispD</name>
    <name evidence="10" type="synonym">ispDF</name>
    <name evidence="12" type="ORF">EIC27_02205</name>
</gene>
<dbReference type="GO" id="GO:0046872">
    <property type="term" value="F:metal ion binding"/>
    <property type="evidence" value="ECO:0007669"/>
    <property type="project" value="UniProtKB-KW"/>
</dbReference>
<proteinExistence type="inferred from homology"/>
<evidence type="ECO:0000256" key="3">
    <source>
        <dbReference type="ARBA" id="ARBA00009789"/>
    </source>
</evidence>
<dbReference type="OrthoDB" id="9804336at2"/>
<comment type="function">
    <text evidence="10">Bifunctional enzyme that catalyzes the formation of 4-diphosphocytidyl-2-C-methyl-D-erythritol from CTP and 2-C-methyl-D-erythritol 4-phosphate (MEP) (IspD), and catalyzes the conversion of 4-diphosphocytidyl-2-C-methyl-D-erythritol 2-phosphate (CDP-ME2P) to 2-C-methyl-D-erythritol 2,4-cyclodiphosphate (ME-CPP) with a corresponding release of cytidine 5-monophosphate (CMP) (IspF).</text>
</comment>
<comment type="cofactor">
    <cofactor evidence="10">
        <name>a divalent metal cation</name>
        <dbReference type="ChEBI" id="CHEBI:60240"/>
    </cofactor>
</comment>
<dbReference type="InterPro" id="IPR026596">
    <property type="entry name" value="IspD/F"/>
</dbReference>
<comment type="pathway">
    <text evidence="10">Isoprenoid biosynthesis; isopentenyl diphosphate biosynthesis via DXP pathway; isopentenyl diphosphate from 1-deoxy-D-xylulose 5-phosphate: step 4/6.</text>
</comment>
<dbReference type="EC" id="2.7.7.60" evidence="10"/>
<dbReference type="InterPro" id="IPR034683">
    <property type="entry name" value="IspD/TarI"/>
</dbReference>
<feature type="binding site" evidence="10">
    <location>
        <position position="233"/>
    </location>
    <ligand>
        <name>a divalent metal cation</name>
        <dbReference type="ChEBI" id="CHEBI:60240"/>
    </ligand>
</feature>
<comment type="similarity">
    <text evidence="10">In the C-terminal section; belongs to the IspF family.</text>
</comment>
<keyword evidence="8 10" id="KW-0456">Lyase</keyword>
<dbReference type="Gene3D" id="3.90.550.10">
    <property type="entry name" value="Spore Coat Polysaccharide Biosynthesis Protein SpsA, Chain A"/>
    <property type="match status" value="1"/>
</dbReference>
<dbReference type="PANTHER" id="PTHR43181:SF1">
    <property type="entry name" value="2-C-METHYL-D-ERYTHRITOL 2,4-CYCLODIPHOSPHATE SYNTHASE, CHLOROPLASTIC"/>
    <property type="match status" value="1"/>
</dbReference>
<keyword evidence="5 10" id="KW-0548">Nucleotidyltransferase</keyword>
<dbReference type="Gene3D" id="3.30.1330.50">
    <property type="entry name" value="2-C-methyl-D-erythritol 2,4-cyclodiphosphate synthase"/>
    <property type="match status" value="1"/>
</dbReference>
<keyword evidence="13" id="KW-1185">Reference proteome</keyword>
<feature type="binding site" evidence="10">
    <location>
        <position position="231"/>
    </location>
    <ligand>
        <name>a divalent metal cation</name>
        <dbReference type="ChEBI" id="CHEBI:60240"/>
    </ligand>
</feature>
<dbReference type="PANTHER" id="PTHR43181">
    <property type="entry name" value="2-C-METHYL-D-ERYTHRITOL 2,4-CYCLODIPHOSPHATE SYNTHASE, CHLOROPLASTIC"/>
    <property type="match status" value="1"/>
</dbReference>
<dbReference type="NCBIfam" id="TIGR00453">
    <property type="entry name" value="ispD"/>
    <property type="match status" value="1"/>
</dbReference>
<feature type="region of interest" description="2-C-methyl-D-erythritol 4-phosphate cytidylyltransferase" evidence="10">
    <location>
        <begin position="1"/>
        <end position="225"/>
    </location>
</feature>
<name>A0A3R9XTX1_9RICK</name>
<feature type="binding site" evidence="10">
    <location>
        <begin position="359"/>
        <end position="362"/>
    </location>
    <ligand>
        <name>4-CDP-2-C-methyl-D-erythritol 2-phosphate</name>
        <dbReference type="ChEBI" id="CHEBI:57919"/>
    </ligand>
</feature>
<feature type="site" description="Positions MEP for the nucleophilic attack" evidence="10">
    <location>
        <position position="204"/>
    </location>
</feature>
<evidence type="ECO:0000256" key="7">
    <source>
        <dbReference type="ARBA" id="ARBA00023229"/>
    </source>
</evidence>
<comment type="catalytic activity">
    <reaction evidence="10">
        <text>4-CDP-2-C-methyl-D-erythritol 2-phosphate = 2-C-methyl-D-erythritol 2,4-cyclic diphosphate + CMP</text>
        <dbReference type="Rhea" id="RHEA:23864"/>
        <dbReference type="ChEBI" id="CHEBI:57919"/>
        <dbReference type="ChEBI" id="CHEBI:58483"/>
        <dbReference type="ChEBI" id="CHEBI:60377"/>
        <dbReference type="EC" id="4.6.1.12"/>
    </reaction>
</comment>
<dbReference type="InterPro" id="IPR029044">
    <property type="entry name" value="Nucleotide-diphossugar_trans"/>
</dbReference>
<keyword evidence="4 10" id="KW-0808">Transferase</keyword>
<dbReference type="Proteomes" id="UP000279470">
    <property type="component" value="Unassembled WGS sequence"/>
</dbReference>
<accession>A0A3R9XTX1</accession>
<dbReference type="SUPFAM" id="SSF69765">
    <property type="entry name" value="IpsF-like"/>
    <property type="match status" value="1"/>
</dbReference>
<feature type="binding site" evidence="10">
    <location>
        <position position="269"/>
    </location>
    <ligand>
        <name>a divalent metal cation</name>
        <dbReference type="ChEBI" id="CHEBI:60240"/>
    </ligand>
</feature>
<sequence length="383" mass="43218">MKNIAIIVAAGESLRFSKHTPKQYSLINDKPILRWSIETFLSCKSIDNILVVINKKHINLYKNATKGLNLLDCVIGGKTRKESVFLGLKAIEKINPENVLIHDAARPLISKTLIEEIILKLDNYQAVDIGIKLTDTIKQFDIKNNIKIIDRNFLYRTQTPQGFKYRLILDLHKNSNTDYTDDISLCFEKNIDSCKIDGEINNIKITNKHDFEFCKFIMSNKKVYRTGIGLDVHKFSKPLKDTNTIKICGIDVKHNQSIIAHSDGDVGLHAITEALLGSMALGNIGQLFPPNNNKYKNIDSSYFLEYTKKKLKQIGVKILNIDLTIICEKPKIMPYSQVMRENIAKILEINSNQVSVKATTTEKMGFLGSQEGIAAQAICCVTN</sequence>
<evidence type="ECO:0000256" key="2">
    <source>
        <dbReference type="ARBA" id="ARBA00004787"/>
    </source>
</evidence>
<evidence type="ECO:0000256" key="10">
    <source>
        <dbReference type="HAMAP-Rule" id="MF_01520"/>
    </source>
</evidence>
<dbReference type="GO" id="GO:0019288">
    <property type="term" value="P:isopentenyl diphosphate biosynthetic process, methylerythritol 4-phosphate pathway"/>
    <property type="evidence" value="ECO:0007669"/>
    <property type="project" value="UniProtKB-UniRule"/>
</dbReference>
<dbReference type="SUPFAM" id="SSF53448">
    <property type="entry name" value="Nucleotide-diphospho-sugar transferases"/>
    <property type="match status" value="1"/>
</dbReference>
<dbReference type="Pfam" id="PF01128">
    <property type="entry name" value="IspD"/>
    <property type="match status" value="1"/>
</dbReference>
<feature type="site" description="Transition state stabilizer" evidence="10">
    <location>
        <position position="261"/>
    </location>
</feature>
<feature type="site" description="Transition state stabilizer" evidence="10">
    <location>
        <position position="22"/>
    </location>
</feature>
<keyword evidence="6 10" id="KW-0479">Metal-binding</keyword>
<dbReference type="AlphaFoldDB" id="A0A3R9XTX1"/>
<feature type="binding site" evidence="10">
    <location>
        <position position="366"/>
    </location>
    <ligand>
        <name>4-CDP-2-C-methyl-D-erythritol 2-phosphate</name>
        <dbReference type="ChEBI" id="CHEBI:57919"/>
    </ligand>
</feature>
<comment type="catalytic activity">
    <reaction evidence="1 10">
        <text>2-C-methyl-D-erythritol 4-phosphate + CTP + H(+) = 4-CDP-2-C-methyl-D-erythritol + diphosphate</text>
        <dbReference type="Rhea" id="RHEA:13429"/>
        <dbReference type="ChEBI" id="CHEBI:15378"/>
        <dbReference type="ChEBI" id="CHEBI:33019"/>
        <dbReference type="ChEBI" id="CHEBI:37563"/>
        <dbReference type="ChEBI" id="CHEBI:57823"/>
        <dbReference type="ChEBI" id="CHEBI:58262"/>
        <dbReference type="EC" id="2.7.7.60"/>
    </reaction>
</comment>
<dbReference type="UniPathway" id="UPA00056">
    <property type="reaction ID" value="UER00093"/>
</dbReference>
<dbReference type="EMBL" id="RXFM01000020">
    <property type="protein sequence ID" value="RST69952.1"/>
    <property type="molecule type" value="Genomic_DNA"/>
</dbReference>
<feature type="binding site" evidence="10">
    <location>
        <begin position="231"/>
        <end position="233"/>
    </location>
    <ligand>
        <name>4-CDP-2-C-methyl-D-erythritol 2-phosphate</name>
        <dbReference type="ChEBI" id="CHEBI:57919"/>
    </ligand>
</feature>
<dbReference type="NCBIfam" id="TIGR00151">
    <property type="entry name" value="ispF"/>
    <property type="match status" value="1"/>
</dbReference>
<comment type="similarity">
    <text evidence="3">Belongs to the IspD/TarI cytidylyltransferase family. IspD subfamily.</text>
</comment>
<feature type="binding site" evidence="10">
    <location>
        <begin position="261"/>
        <end position="262"/>
    </location>
    <ligand>
        <name>4-CDP-2-C-methyl-D-erythritol 2-phosphate</name>
        <dbReference type="ChEBI" id="CHEBI:57919"/>
    </ligand>
</feature>
<dbReference type="GO" id="GO:0050518">
    <property type="term" value="F:2-C-methyl-D-erythritol 4-phosphate cytidylyltransferase activity"/>
    <property type="evidence" value="ECO:0007669"/>
    <property type="project" value="UniProtKB-UniRule"/>
</dbReference>
<keyword evidence="7 10" id="KW-0414">Isoprene biosynthesis</keyword>
<reference evidence="13" key="1">
    <citation type="submission" date="2018-11" db="EMBL/GenBank/DDBJ databases">
        <title>Phylogenetic, genomic, and biogeographic characterization of a novel and ubiquitous marine invertebrate-associated Rickettsiales parasite, Candidatus Marinoinvertebrata rohwerii, gen. nov., sp. nov.</title>
        <authorList>
            <person name="Klinges J.G."/>
            <person name="Rosales S.M."/>
            <person name="Mcminds R."/>
            <person name="Shaver E.C."/>
            <person name="Shantz A."/>
            <person name="Peters E.C."/>
            <person name="Burkepile D.E."/>
            <person name="Silliman B.R."/>
            <person name="Vega Thurber R.L."/>
        </authorList>
    </citation>
    <scope>NUCLEOTIDE SEQUENCE [LARGE SCALE GENOMIC DNA]</scope>
    <source>
        <strain evidence="13">a_cerv_44</strain>
    </source>
</reference>